<feature type="non-terminal residue" evidence="2">
    <location>
        <position position="1"/>
    </location>
</feature>
<gene>
    <name evidence="2" type="ORF">GPM918_LOCUS35819</name>
    <name evidence="3" type="ORF">SRO942_LOCUS36545</name>
</gene>
<feature type="region of interest" description="Disordered" evidence="1">
    <location>
        <begin position="134"/>
        <end position="166"/>
    </location>
</feature>
<evidence type="ECO:0000313" key="4">
    <source>
        <dbReference type="Proteomes" id="UP000663829"/>
    </source>
</evidence>
<name>A0A815RPJ9_9BILA</name>
<evidence type="ECO:0000256" key="1">
    <source>
        <dbReference type="SAM" id="MobiDB-lite"/>
    </source>
</evidence>
<dbReference type="EMBL" id="CAJOBC010086569">
    <property type="protein sequence ID" value="CAF4345697.1"/>
    <property type="molecule type" value="Genomic_DNA"/>
</dbReference>
<protein>
    <submittedName>
        <fullName evidence="2">Uncharacterized protein</fullName>
    </submittedName>
</protein>
<organism evidence="2 4">
    <name type="scientific">Didymodactylos carnosus</name>
    <dbReference type="NCBI Taxonomy" id="1234261"/>
    <lineage>
        <taxon>Eukaryota</taxon>
        <taxon>Metazoa</taxon>
        <taxon>Spiralia</taxon>
        <taxon>Gnathifera</taxon>
        <taxon>Rotifera</taxon>
        <taxon>Eurotatoria</taxon>
        <taxon>Bdelloidea</taxon>
        <taxon>Philodinida</taxon>
        <taxon>Philodinidae</taxon>
        <taxon>Didymodactylos</taxon>
    </lineage>
</organism>
<evidence type="ECO:0000313" key="2">
    <source>
        <dbReference type="EMBL" id="CAF1480511.1"/>
    </source>
</evidence>
<dbReference type="Proteomes" id="UP000681722">
    <property type="component" value="Unassembled WGS sequence"/>
</dbReference>
<keyword evidence="4" id="KW-1185">Reference proteome</keyword>
<dbReference type="AlphaFoldDB" id="A0A815RPJ9"/>
<accession>A0A815RPJ9</accession>
<reference evidence="2" key="1">
    <citation type="submission" date="2021-02" db="EMBL/GenBank/DDBJ databases">
        <authorList>
            <person name="Nowell W R."/>
        </authorList>
    </citation>
    <scope>NUCLEOTIDE SEQUENCE</scope>
</reference>
<dbReference type="Proteomes" id="UP000663829">
    <property type="component" value="Unassembled WGS sequence"/>
</dbReference>
<feature type="compositionally biased region" description="Low complexity" evidence="1">
    <location>
        <begin position="137"/>
        <end position="151"/>
    </location>
</feature>
<proteinExistence type="predicted"/>
<evidence type="ECO:0000313" key="3">
    <source>
        <dbReference type="EMBL" id="CAF4345697.1"/>
    </source>
</evidence>
<comment type="caution">
    <text evidence="2">The sequence shown here is derived from an EMBL/GenBank/DDBJ whole genome shotgun (WGS) entry which is preliminary data.</text>
</comment>
<dbReference type="EMBL" id="CAJNOQ010021089">
    <property type="protein sequence ID" value="CAF1480511.1"/>
    <property type="molecule type" value="Genomic_DNA"/>
</dbReference>
<sequence>KRYPDESRSKQEMRSTIIHAHGVHVSSPCSSCTSTLSTASKNCRNYHHHNNNNDCATLITSLCPCHCRHGMNTLSPSSPHYNIIGSKTGGGQSNSNLTILMTTIAENGCNTVSSQRNKKQDRTTITTIDKTHQNYIDHSLSSDSQSNSDNNIQHEQNDINHGNEQRLTDKDYNHVTIADFVNHAIYPWHVNNLPIIRDVEVTIN</sequence>
<feature type="compositionally biased region" description="Basic and acidic residues" evidence="1">
    <location>
        <begin position="155"/>
        <end position="166"/>
    </location>
</feature>